<dbReference type="Gene3D" id="1.10.8.540">
    <property type="entry name" value="FHIPEP family, domain 3"/>
    <property type="match status" value="1"/>
</dbReference>
<comment type="function">
    <text evidence="7">Required for formation of the rod structure of the flagellar apparatus. Together with FliI and FliH, may constitute the export apparatus of flagellin.</text>
</comment>
<keyword evidence="4 7" id="KW-0812">Transmembrane</keyword>
<evidence type="ECO:0000256" key="3">
    <source>
        <dbReference type="ARBA" id="ARBA00022475"/>
    </source>
</evidence>
<evidence type="ECO:0000313" key="9">
    <source>
        <dbReference type="Proteomes" id="UP000177583"/>
    </source>
</evidence>
<feature type="transmembrane region" description="Helical" evidence="7">
    <location>
        <begin position="22"/>
        <end position="39"/>
    </location>
</feature>
<evidence type="ECO:0000256" key="1">
    <source>
        <dbReference type="ARBA" id="ARBA00004651"/>
    </source>
</evidence>
<organism evidence="8 9">
    <name type="scientific">Candidatus Lambdaproteobacteria bacterium RIFOXYD2_FULL_56_26</name>
    <dbReference type="NCBI Taxonomy" id="1817773"/>
    <lineage>
        <taxon>Bacteria</taxon>
        <taxon>Pseudomonadati</taxon>
        <taxon>Pseudomonadota</taxon>
        <taxon>Candidatus Lambdaproteobacteria</taxon>
    </lineage>
</organism>
<dbReference type="GO" id="GO:0044780">
    <property type="term" value="P:bacterial-type flagellum assembly"/>
    <property type="evidence" value="ECO:0007669"/>
    <property type="project" value="InterPro"/>
</dbReference>
<dbReference type="InterPro" id="IPR006301">
    <property type="entry name" value="FlhA"/>
</dbReference>
<gene>
    <name evidence="7" type="primary">flhA</name>
    <name evidence="8" type="ORF">A2557_06430</name>
</gene>
<dbReference type="PANTHER" id="PTHR30161:SF1">
    <property type="entry name" value="FLAGELLAR BIOSYNTHESIS PROTEIN FLHA-RELATED"/>
    <property type="match status" value="1"/>
</dbReference>
<feature type="transmembrane region" description="Helical" evidence="7">
    <location>
        <begin position="210"/>
        <end position="231"/>
    </location>
</feature>
<accession>A0A1F6H2V9</accession>
<feature type="transmembrane region" description="Helical" evidence="7">
    <location>
        <begin position="123"/>
        <end position="141"/>
    </location>
</feature>
<keyword evidence="7" id="KW-0653">Protein transport</keyword>
<dbReference type="EMBL" id="MFNF01000001">
    <property type="protein sequence ID" value="OGH04624.1"/>
    <property type="molecule type" value="Genomic_DNA"/>
</dbReference>
<dbReference type="AlphaFoldDB" id="A0A1F6H2V9"/>
<keyword evidence="8" id="KW-0966">Cell projection</keyword>
<feature type="transmembrane region" description="Helical" evidence="7">
    <location>
        <begin position="46"/>
        <end position="66"/>
    </location>
</feature>
<evidence type="ECO:0000256" key="6">
    <source>
        <dbReference type="ARBA" id="ARBA00023136"/>
    </source>
</evidence>
<dbReference type="Gene3D" id="3.40.30.60">
    <property type="entry name" value="FHIPEP family, domain 1"/>
    <property type="match status" value="1"/>
</dbReference>
<dbReference type="GO" id="GO:0005886">
    <property type="term" value="C:plasma membrane"/>
    <property type="evidence" value="ECO:0007669"/>
    <property type="project" value="UniProtKB-SubCell"/>
</dbReference>
<dbReference type="NCBIfam" id="TIGR01398">
    <property type="entry name" value="FlhA"/>
    <property type="match status" value="1"/>
</dbReference>
<comment type="similarity">
    <text evidence="2 7">Belongs to the FHIPEP (flagella/HR/invasion proteins export pore) family.</text>
</comment>
<comment type="caution">
    <text evidence="7">Lacks conserved residue(s) required for the propagation of feature annotation.</text>
</comment>
<dbReference type="InterPro" id="IPR042193">
    <property type="entry name" value="FHIPEP_3"/>
</dbReference>
<dbReference type="InterPro" id="IPR025505">
    <property type="entry name" value="FHIPEP_CS"/>
</dbReference>
<evidence type="ECO:0000313" key="8">
    <source>
        <dbReference type="EMBL" id="OGH04624.1"/>
    </source>
</evidence>
<feature type="transmembrane region" description="Helical" evidence="7">
    <location>
        <begin position="251"/>
        <end position="273"/>
    </location>
</feature>
<evidence type="ECO:0000256" key="4">
    <source>
        <dbReference type="ARBA" id="ARBA00022692"/>
    </source>
</evidence>
<keyword evidence="5 7" id="KW-1133">Transmembrane helix</keyword>
<dbReference type="PIRSF" id="PIRSF005419">
    <property type="entry name" value="FlhA"/>
    <property type="match status" value="1"/>
</dbReference>
<keyword evidence="8" id="KW-0969">Cilium</keyword>
<name>A0A1F6H2V9_9PROT</name>
<feature type="transmembrane region" description="Helical" evidence="7">
    <location>
        <begin position="285"/>
        <end position="305"/>
    </location>
</feature>
<keyword evidence="7" id="KW-1006">Bacterial flagellum protein export</keyword>
<dbReference type="InterPro" id="IPR042194">
    <property type="entry name" value="FHIPEP_1"/>
</dbReference>
<proteinExistence type="inferred from homology"/>
<dbReference type="PRINTS" id="PR00949">
    <property type="entry name" value="TYPE3IMAPROT"/>
</dbReference>
<evidence type="ECO:0000256" key="2">
    <source>
        <dbReference type="ARBA" id="ARBA00008835"/>
    </source>
</evidence>
<keyword evidence="3 7" id="KW-1003">Cell membrane</keyword>
<dbReference type="Gene3D" id="3.40.50.12790">
    <property type="entry name" value="FHIPEP family, domain 4"/>
    <property type="match status" value="1"/>
</dbReference>
<dbReference type="PANTHER" id="PTHR30161">
    <property type="entry name" value="FLAGELLAR EXPORT PROTEIN, MEMBRANE FLHA SUBUNIT-RELATED"/>
    <property type="match status" value="1"/>
</dbReference>
<keyword evidence="7" id="KW-0813">Transport</keyword>
<evidence type="ECO:0000256" key="5">
    <source>
        <dbReference type="ARBA" id="ARBA00022989"/>
    </source>
</evidence>
<comment type="subcellular location">
    <subcellularLocation>
        <location evidence="1 7">Cell membrane</location>
        <topology evidence="1 7">Multi-pass membrane protein</topology>
    </subcellularLocation>
</comment>
<evidence type="ECO:0000256" key="7">
    <source>
        <dbReference type="RuleBase" id="RU364093"/>
    </source>
</evidence>
<reference evidence="8 9" key="1">
    <citation type="journal article" date="2016" name="Nat. Commun.">
        <title>Thousands of microbial genomes shed light on interconnected biogeochemical processes in an aquifer system.</title>
        <authorList>
            <person name="Anantharaman K."/>
            <person name="Brown C.T."/>
            <person name="Hug L.A."/>
            <person name="Sharon I."/>
            <person name="Castelle C.J."/>
            <person name="Probst A.J."/>
            <person name="Thomas B.C."/>
            <person name="Singh A."/>
            <person name="Wilkins M.J."/>
            <person name="Karaoz U."/>
            <person name="Brodie E.L."/>
            <person name="Williams K.H."/>
            <person name="Hubbard S.S."/>
            <person name="Banfield J.F."/>
        </authorList>
    </citation>
    <scope>NUCLEOTIDE SEQUENCE [LARGE SCALE GENOMIC DNA]</scope>
</reference>
<protein>
    <recommendedName>
        <fullName evidence="7">Flagellar biosynthesis protein FlhA</fullName>
    </recommendedName>
</protein>
<dbReference type="InterPro" id="IPR001712">
    <property type="entry name" value="T3SS_FHIPEP"/>
</dbReference>
<dbReference type="PROSITE" id="PS00994">
    <property type="entry name" value="FHIPEP"/>
    <property type="match status" value="1"/>
</dbReference>
<keyword evidence="8" id="KW-0282">Flagellum</keyword>
<dbReference type="Pfam" id="PF00771">
    <property type="entry name" value="FHIPEP"/>
    <property type="match status" value="1"/>
</dbReference>
<dbReference type="InterPro" id="IPR042196">
    <property type="entry name" value="FHIPEP_4"/>
</dbReference>
<keyword evidence="7" id="KW-1005">Bacterial flagellum biogenesis</keyword>
<sequence>MAISIPLNAKANAPGRLFNPDILLAVGMILILAVMILPLPPVILDILLAVNITFSVLILFVALYSVKPLDFSVFPSILLVTTLARLSLNVASTRAILTNGKQGTAAAGHVIQAFGSYVVGGNYLIGIIVFLILVLINFIVITKGSGRIAEVAARFTLDAMPGKQMAIDADLNAGNIDETEAQRRRKEIQREADFFGAMDGASKFVRGDAIAGLIITGINIAGGLVLGVMFYHMDIMNAAMTFTSLTIGDGLVSQIPALVISIAAGMVVAKAGAQNRLGVDFNLQLFGNPMSMGLASGTLFLFGMVPGMPKVTFFMLSGLLGVVAFNLKSKREEAERTKLAQVDSHQAEAAEETSDSIVDLLPIDTLGLELGYALIPLVDQDQDGELLERVKAIRRQVALDMGFVVPPVHIKDNLQLEPGAYSIVIKGIEVGKGEMMIDHFLAMQAGEVEGQMDGIATVEPAFGLPAIWISEADKESAQIAGYTVVDIPTVVSTHLTEIIRSHASDFLGRQEVQKILDKVSKNEPKLVEELVPDLLGLGTVQRVLQALLKENVSIRDMNSILEVLADTAQYTKVPEILVEHVREGLSRSITRQFQNQEGILPVMTLSQEMENKIVGAIQDTGQGTYLGIAPEEAQAIIAAIEAGISAFNVYNYQPVILCGPQARVQIKRLTERAVPNLAVLSHNEIAAEVQIESLGCIEY</sequence>
<comment type="caution">
    <text evidence="8">The sequence shown here is derived from an EMBL/GenBank/DDBJ whole genome shotgun (WGS) entry which is preliminary data.</text>
</comment>
<keyword evidence="6 7" id="KW-0472">Membrane</keyword>
<dbReference type="Proteomes" id="UP000177583">
    <property type="component" value="Unassembled WGS sequence"/>
</dbReference>
<dbReference type="GO" id="GO:0009306">
    <property type="term" value="P:protein secretion"/>
    <property type="evidence" value="ECO:0007669"/>
    <property type="project" value="InterPro"/>
</dbReference>